<dbReference type="Gene3D" id="3.20.20.60">
    <property type="entry name" value="Phosphoenolpyruvate-binding domains"/>
    <property type="match status" value="1"/>
</dbReference>
<keyword evidence="2" id="KW-0479">Metal-binding</keyword>
<evidence type="ECO:0000256" key="2">
    <source>
        <dbReference type="ARBA" id="ARBA00022723"/>
    </source>
</evidence>
<evidence type="ECO:0000313" key="5">
    <source>
        <dbReference type="EMBL" id="MFC0274365.1"/>
    </source>
</evidence>
<keyword evidence="6" id="KW-1185">Reference proteome</keyword>
<evidence type="ECO:0000313" key="6">
    <source>
        <dbReference type="Proteomes" id="UP001589854"/>
    </source>
</evidence>
<organism evidence="5 6">
    <name type="scientific">Metabacillus herbersteinensis</name>
    <dbReference type="NCBI Taxonomy" id="283816"/>
    <lineage>
        <taxon>Bacteria</taxon>
        <taxon>Bacillati</taxon>
        <taxon>Bacillota</taxon>
        <taxon>Bacilli</taxon>
        <taxon>Bacillales</taxon>
        <taxon>Bacillaceae</taxon>
        <taxon>Metabacillus</taxon>
    </lineage>
</organism>
<keyword evidence="3 5" id="KW-0456">Lyase</keyword>
<gene>
    <name evidence="5" type="ORF">ACFFIX_23750</name>
</gene>
<evidence type="ECO:0000259" key="4">
    <source>
        <dbReference type="Pfam" id="PF03328"/>
    </source>
</evidence>
<reference evidence="5 6" key="1">
    <citation type="submission" date="2024-09" db="EMBL/GenBank/DDBJ databases">
        <authorList>
            <person name="Sun Q."/>
            <person name="Mori K."/>
        </authorList>
    </citation>
    <scope>NUCLEOTIDE SEQUENCE [LARGE SCALE GENOMIC DNA]</scope>
    <source>
        <strain evidence="5 6">CCM 7228</strain>
    </source>
</reference>
<accession>A0ABV6GL20</accession>
<dbReference type="InterPro" id="IPR015813">
    <property type="entry name" value="Pyrv/PenolPyrv_kinase-like_dom"/>
</dbReference>
<proteinExistence type="inferred from homology"/>
<comment type="caution">
    <text evidence="5">The sequence shown here is derived from an EMBL/GenBank/DDBJ whole genome shotgun (WGS) entry which is preliminary data.</text>
</comment>
<dbReference type="InterPro" id="IPR040442">
    <property type="entry name" value="Pyrv_kinase-like_dom_sf"/>
</dbReference>
<dbReference type="GO" id="GO:0016829">
    <property type="term" value="F:lyase activity"/>
    <property type="evidence" value="ECO:0007669"/>
    <property type="project" value="UniProtKB-KW"/>
</dbReference>
<evidence type="ECO:0000256" key="1">
    <source>
        <dbReference type="ARBA" id="ARBA00005568"/>
    </source>
</evidence>
<dbReference type="PANTHER" id="PTHR30502">
    <property type="entry name" value="2-KETO-3-DEOXY-L-RHAMNONATE ALDOLASE"/>
    <property type="match status" value="1"/>
</dbReference>
<sequence length="258" mass="28802">MYQNQFKQKLNGISNKPWLGVFIGFPSTQVVEMAALNHFDVVVIDNEHGILSPENVEHMVIAAENRGITPLVRVVSSNTHEILKAMDRGAHGVHVPQVESKEEAERIVEAVKYPPVGKRGAAFSMRAADYGNVPIYEYLEHANRESFICIHIESEKAMENLDEILSVKDIDMVYIGPTDLSVSLGYGGRMDHPEVLKSIDHIYQSARKAEVKVGIHTKDSNGARMRKEWGADYIGLTVTSLINQSFSQYVNGLNLLKL</sequence>
<name>A0ABV6GL20_9BACI</name>
<dbReference type="EMBL" id="JBHLVO010000034">
    <property type="protein sequence ID" value="MFC0274365.1"/>
    <property type="molecule type" value="Genomic_DNA"/>
</dbReference>
<dbReference type="Proteomes" id="UP001589854">
    <property type="component" value="Unassembled WGS sequence"/>
</dbReference>
<dbReference type="InterPro" id="IPR005000">
    <property type="entry name" value="Aldolase/citrate-lyase_domain"/>
</dbReference>
<dbReference type="InterPro" id="IPR050251">
    <property type="entry name" value="HpcH-HpaI_aldolase"/>
</dbReference>
<dbReference type="RefSeq" id="WP_378938542.1">
    <property type="nucleotide sequence ID" value="NZ_JBHLVO010000034.1"/>
</dbReference>
<dbReference type="PANTHER" id="PTHR30502:SF0">
    <property type="entry name" value="PHOSPHOENOLPYRUVATE CARBOXYLASE FAMILY PROTEIN"/>
    <property type="match status" value="1"/>
</dbReference>
<dbReference type="SUPFAM" id="SSF51621">
    <property type="entry name" value="Phosphoenolpyruvate/pyruvate domain"/>
    <property type="match status" value="1"/>
</dbReference>
<comment type="similarity">
    <text evidence="1">Belongs to the HpcH/HpaI aldolase family.</text>
</comment>
<protein>
    <submittedName>
        <fullName evidence="5">HpcH/HpaI aldolase/citrate lyase family protein</fullName>
    </submittedName>
</protein>
<feature type="domain" description="HpcH/HpaI aldolase/citrate lyase" evidence="4">
    <location>
        <begin position="20"/>
        <end position="237"/>
    </location>
</feature>
<dbReference type="Pfam" id="PF03328">
    <property type="entry name" value="HpcH_HpaI"/>
    <property type="match status" value="1"/>
</dbReference>
<evidence type="ECO:0000256" key="3">
    <source>
        <dbReference type="ARBA" id="ARBA00023239"/>
    </source>
</evidence>